<dbReference type="SMART" id="SM01260">
    <property type="entry name" value="LANC_like"/>
    <property type="match status" value="1"/>
</dbReference>
<evidence type="ECO:0000313" key="3">
    <source>
        <dbReference type="EMBL" id="MPQ64597.1"/>
    </source>
</evidence>
<reference evidence="3 4" key="1">
    <citation type="journal article" date="2019" name="Lett. Appl. Microbiol.">
        <title>A case of 'blown pack' spoilage of vacuum-packaged pork likely associated with Clostridium estertheticum in Canada.</title>
        <authorList>
            <person name="Zhang P."/>
            <person name="Ward P."/>
            <person name="McMullen L.M."/>
            <person name="Yang X."/>
        </authorList>
    </citation>
    <scope>NUCLEOTIDE SEQUENCE [LARGE SCALE GENOMIC DNA]</scope>
    <source>
        <strain evidence="3 4">MA19</strain>
    </source>
</reference>
<dbReference type="InterPro" id="IPR025410">
    <property type="entry name" value="Lant_dehyd"/>
</dbReference>
<dbReference type="PIRSF" id="PIRSF037228">
    <property type="entry name" value="Lant_mod_RumM"/>
    <property type="match status" value="1"/>
</dbReference>
<dbReference type="AlphaFoldDB" id="A0A5N7J792"/>
<protein>
    <submittedName>
        <fullName evidence="3">Type 2 lantipeptide synthetase LanM</fullName>
    </submittedName>
</protein>
<keyword evidence="1" id="KW-0479">Metal-binding</keyword>
<evidence type="ECO:0000259" key="2">
    <source>
        <dbReference type="Pfam" id="PF13575"/>
    </source>
</evidence>
<dbReference type="Proteomes" id="UP000342249">
    <property type="component" value="Unassembled WGS sequence"/>
</dbReference>
<sequence>MSIKDLIKDNRWSNALYISEKIKYYNFENKKIQDNTDEFKNIGKWMKLFKNDKELMMKRVDAEGISLKEFDMVADELPFDVNNTNFIWHKDLTDIFTEENNICIDDYIMFNKDELPFFEFAVPFLKRSIMVMKERLNFFKDQLDIDTIIKIAVGLITEAVVSMGLKTLTYELTSRRINGKLKGDTREDRYDYFVKTNLDSNESILKLLIEYPVLARLTVENAVGITENIINVIETLVNDKEEIESYFNIKIDNIRGMENMGDLHDGGKCVLRFNFAEGINILYKPRDLSIDESFQKLLEWFNEKGIEKDFKTMKVLNKGTYGWQEFMKYEEVSSNEKINNFFERQGEYIALLHILNGADMHCENIIANGEYPVFVDLESLFHNEISLRDDIALSGSAVTKAEKYIKESVLKTAMLPVLDANFLYDSDISGIAGDIDQVLNMYDIQNKNTDEIKIVRTKITVNSSNHLPSLNGEIIIPKMYVDNIKSGFTTCYDLMRRNKEELAHVIKSLFSGKNVRTIIRSTLVYRTLLEASSHPKYLRNGISRNYIFDYLWLVLKVEPDRMQSITYEIEDLLRGDIPLFRAGINNKDLINSNGIGSVKDAFNNDAMSKSIDLINSLSDDDFQRQWDFIETTINTKYFLKESFESEKAQDEAAVTLDKIDKSLNYEVKKSAFLKEAERIAESIMSSAIIGDDERSISWINLGMNPDEKIEFKIVKSEFYNGVTGIGMFYAYLAKETGTQKYKDICEKCINTSYDLIMAGRVDNISAFMGMSAFVYLAMHVAKLFNREDLIKKAEEVIDLIETGIEDDDHFDIMAGCSSTLIVCVDFYKNFHYEKALELARKCGDHLVKKSVKSEKGVGWITSKLNNYPIAGMAHGNAGIALSLMTLYDLTKDDKYLNIANEAIAYENSLYDEAEMNWKDLRSFDKDEANREKDKKNVSYWCNGAPGIGMSRVAMLKYCDSAIIKNDVRNSVQKTINEGFKQINYCLCHGDLGSLELILLAAEKMNDKELKNFVYTMGGYMLDSVNKDNGNWKSGIPGRVQIPNFMLGLSGIGYELLRLYNNEIPSALILEGPAA</sequence>
<dbReference type="NCBIfam" id="TIGR03897">
    <property type="entry name" value="lanti_2_LanM"/>
    <property type="match status" value="1"/>
</dbReference>
<feature type="domain" description="Lantibiotic biosynthesis protein dehydration" evidence="2">
    <location>
        <begin position="211"/>
        <end position="582"/>
    </location>
</feature>
<dbReference type="EMBL" id="SPSF01000052">
    <property type="protein sequence ID" value="MPQ64597.1"/>
    <property type="molecule type" value="Genomic_DNA"/>
</dbReference>
<accession>A0A5N7J792</accession>
<evidence type="ECO:0000256" key="1">
    <source>
        <dbReference type="PIRSR" id="PIRSR607822-1"/>
    </source>
</evidence>
<dbReference type="Pfam" id="PF05147">
    <property type="entry name" value="LANC_like"/>
    <property type="match status" value="1"/>
</dbReference>
<dbReference type="RefSeq" id="WP_152753763.1">
    <property type="nucleotide sequence ID" value="NZ_SPSE01000053.1"/>
</dbReference>
<feature type="binding site" evidence="1">
    <location>
        <position position="987"/>
    </location>
    <ligand>
        <name>Zn(2+)</name>
        <dbReference type="ChEBI" id="CHEBI:29105"/>
    </ligand>
</feature>
<feature type="binding site" evidence="1">
    <location>
        <position position="941"/>
    </location>
    <ligand>
        <name>Zn(2+)</name>
        <dbReference type="ChEBI" id="CHEBI:29105"/>
    </ligand>
</feature>
<feature type="binding site" evidence="1">
    <location>
        <position position="988"/>
    </location>
    <ligand>
        <name>Zn(2+)</name>
        <dbReference type="ChEBI" id="CHEBI:29105"/>
    </ligand>
</feature>
<dbReference type="PRINTS" id="PR01950">
    <property type="entry name" value="LANCSUPER"/>
</dbReference>
<keyword evidence="1" id="KW-0862">Zinc</keyword>
<comment type="caution">
    <text evidence="3">The sequence shown here is derived from an EMBL/GenBank/DDBJ whole genome shotgun (WGS) entry which is preliminary data.</text>
</comment>
<organism evidence="3 4">
    <name type="scientific">Clostridium estertheticum</name>
    <dbReference type="NCBI Taxonomy" id="238834"/>
    <lineage>
        <taxon>Bacteria</taxon>
        <taxon>Bacillati</taxon>
        <taxon>Bacillota</taxon>
        <taxon>Clostridia</taxon>
        <taxon>Eubacteriales</taxon>
        <taxon>Clostridiaceae</taxon>
        <taxon>Clostridium</taxon>
    </lineage>
</organism>
<name>A0A5N7J792_9CLOT</name>
<dbReference type="InterPro" id="IPR017146">
    <property type="entry name" value="Lanti_2_LanM"/>
</dbReference>
<dbReference type="InterPro" id="IPR007822">
    <property type="entry name" value="LANC-like"/>
</dbReference>
<dbReference type="GO" id="GO:0046872">
    <property type="term" value="F:metal ion binding"/>
    <property type="evidence" value="ECO:0007669"/>
    <property type="project" value="UniProtKB-KW"/>
</dbReference>
<dbReference type="Pfam" id="PF13575">
    <property type="entry name" value="DUF4135"/>
    <property type="match status" value="1"/>
</dbReference>
<dbReference type="GO" id="GO:0031179">
    <property type="term" value="P:peptide modification"/>
    <property type="evidence" value="ECO:0007669"/>
    <property type="project" value="InterPro"/>
</dbReference>
<evidence type="ECO:0000313" key="4">
    <source>
        <dbReference type="Proteomes" id="UP000342249"/>
    </source>
</evidence>
<dbReference type="CDD" id="cd04792">
    <property type="entry name" value="LanM-like"/>
    <property type="match status" value="1"/>
</dbReference>
<dbReference type="Gene3D" id="1.50.10.20">
    <property type="match status" value="1"/>
</dbReference>
<gene>
    <name evidence="3" type="primary">lanM</name>
    <name evidence="3" type="ORF">E4V82_21205</name>
</gene>
<proteinExistence type="predicted"/>
<dbReference type="SUPFAM" id="SSF158745">
    <property type="entry name" value="LanC-like"/>
    <property type="match status" value="1"/>
</dbReference>